<proteinExistence type="predicted"/>
<evidence type="ECO:0000313" key="1">
    <source>
        <dbReference type="EMBL" id="GAW04003.1"/>
    </source>
</evidence>
<sequence>MLLKPTKKLKDNKYPVYPDHLQPHNCLRLCHINQLSTKSAELPGQFLFIILSLSLLQDNSNKRGQTGSVAVIHCSILYHITRS</sequence>
<accession>A0A1Q3E9W4</accession>
<keyword evidence="2" id="KW-1185">Reference proteome</keyword>
<comment type="caution">
    <text evidence="1">The sequence shown here is derived from an EMBL/GenBank/DDBJ whole genome shotgun (WGS) entry which is preliminary data.</text>
</comment>
<gene>
    <name evidence="1" type="ORF">LENED_005765</name>
</gene>
<dbReference type="Proteomes" id="UP000188533">
    <property type="component" value="Unassembled WGS sequence"/>
</dbReference>
<dbReference type="EMBL" id="BDGU01000173">
    <property type="protein sequence ID" value="GAW04003.1"/>
    <property type="molecule type" value="Genomic_DNA"/>
</dbReference>
<dbReference type="AlphaFoldDB" id="A0A1Q3E9W4"/>
<organism evidence="1 2">
    <name type="scientific">Lentinula edodes</name>
    <name type="common">Shiitake mushroom</name>
    <name type="synonym">Lentinus edodes</name>
    <dbReference type="NCBI Taxonomy" id="5353"/>
    <lineage>
        <taxon>Eukaryota</taxon>
        <taxon>Fungi</taxon>
        <taxon>Dikarya</taxon>
        <taxon>Basidiomycota</taxon>
        <taxon>Agaricomycotina</taxon>
        <taxon>Agaricomycetes</taxon>
        <taxon>Agaricomycetidae</taxon>
        <taxon>Agaricales</taxon>
        <taxon>Marasmiineae</taxon>
        <taxon>Omphalotaceae</taxon>
        <taxon>Lentinula</taxon>
    </lineage>
</organism>
<protein>
    <submittedName>
        <fullName evidence="1">Uncharacterized protein</fullName>
    </submittedName>
</protein>
<reference evidence="1 2" key="2">
    <citation type="submission" date="2017-02" db="EMBL/GenBank/DDBJ databases">
        <title>A genome survey and senescence transcriptome analysis in Lentinula edodes.</title>
        <authorList>
            <person name="Sakamoto Y."/>
            <person name="Nakade K."/>
            <person name="Sato S."/>
            <person name="Yoshida Y."/>
            <person name="Miyazaki K."/>
            <person name="Natsume S."/>
            <person name="Konno N."/>
        </authorList>
    </citation>
    <scope>NUCLEOTIDE SEQUENCE [LARGE SCALE GENOMIC DNA]</scope>
    <source>
        <strain evidence="1 2">NBRC 111202</strain>
    </source>
</reference>
<name>A0A1Q3E9W4_LENED</name>
<reference evidence="1 2" key="1">
    <citation type="submission" date="2016-08" db="EMBL/GenBank/DDBJ databases">
        <authorList>
            <consortium name="Lentinula edodes genome sequencing consortium"/>
            <person name="Sakamoto Y."/>
            <person name="Nakade K."/>
            <person name="Sato S."/>
            <person name="Yoshida Y."/>
            <person name="Miyazaki K."/>
            <person name="Natsume S."/>
            <person name="Konno N."/>
        </authorList>
    </citation>
    <scope>NUCLEOTIDE SEQUENCE [LARGE SCALE GENOMIC DNA]</scope>
    <source>
        <strain evidence="1 2">NBRC 111202</strain>
    </source>
</reference>
<evidence type="ECO:0000313" key="2">
    <source>
        <dbReference type="Proteomes" id="UP000188533"/>
    </source>
</evidence>